<accession>A0A345E7C0</accession>
<dbReference type="EMBL" id="CP031150">
    <property type="protein sequence ID" value="AXG08092.1"/>
    <property type="molecule type" value="Genomic_DNA"/>
</dbReference>
<dbReference type="KEGG" id="haq:DU484_09250"/>
<keyword evidence="4" id="KW-1185">Reference proteome</keyword>
<evidence type="ECO:0000313" key="2">
    <source>
        <dbReference type="EMBL" id="AXG11802.1"/>
    </source>
</evidence>
<reference evidence="2 3" key="1">
    <citation type="submission" date="2018-07" db="EMBL/GenBank/DDBJ databases">
        <title>Genome sequences of Haloplanus sp. CBA1112.</title>
        <authorList>
            <person name="Kim Y.B."/>
            <person name="Roh S.W."/>
        </authorList>
    </citation>
    <scope>NUCLEOTIDE SEQUENCE [LARGE SCALE GENOMIC DNA]</scope>
    <source>
        <strain evidence="2 3">CBA1112</strain>
    </source>
</reference>
<dbReference type="AlphaFoldDB" id="A0A345EHY0"/>
<dbReference type="Proteomes" id="UP000252985">
    <property type="component" value="Chromosome"/>
</dbReference>
<evidence type="ECO:0000313" key="1">
    <source>
        <dbReference type="EMBL" id="AXG08092.1"/>
    </source>
</evidence>
<evidence type="ECO:0000313" key="4">
    <source>
        <dbReference type="Proteomes" id="UP000253273"/>
    </source>
</evidence>
<organism evidence="2 3">
    <name type="scientific">Haloplanus rubicundus</name>
    <dbReference type="NCBI Taxonomy" id="1547898"/>
    <lineage>
        <taxon>Archaea</taxon>
        <taxon>Methanobacteriati</taxon>
        <taxon>Methanobacteriota</taxon>
        <taxon>Stenosarchaea group</taxon>
        <taxon>Halobacteria</taxon>
        <taxon>Halobacteriales</taxon>
        <taxon>Haloferacaceae</taxon>
        <taxon>Haloplanus</taxon>
    </lineage>
</organism>
<accession>A0A345EHY0</accession>
<evidence type="ECO:0000313" key="3">
    <source>
        <dbReference type="Proteomes" id="UP000252985"/>
    </source>
</evidence>
<gene>
    <name evidence="2" type="ORF">DU484_09250</name>
    <name evidence="1" type="ORF">DU500_09500</name>
</gene>
<sequence>MFETDRTDILISALREYLRDAAHSDEVKQEIADAYYDDNITFEELKDLVGHEEAANFRLLKEQLTDEFVDEVAEELADS</sequence>
<protein>
    <submittedName>
        <fullName evidence="2">Uncharacterized protein</fullName>
    </submittedName>
</protein>
<reference evidence="1 4" key="2">
    <citation type="submission" date="2018-07" db="EMBL/GenBank/DDBJ databases">
        <title>Genome sequences of Haloplanus sp. CBA1113.</title>
        <authorList>
            <person name="Kim Y.B."/>
            <person name="Roh S.W."/>
        </authorList>
    </citation>
    <scope>NUCLEOTIDE SEQUENCE [LARGE SCALE GENOMIC DNA]</scope>
    <source>
        <strain evidence="1 4">CBA1113</strain>
    </source>
</reference>
<name>A0A345EHY0_9EURY</name>
<dbReference type="Proteomes" id="UP000253273">
    <property type="component" value="Chromosome"/>
</dbReference>
<proteinExistence type="predicted"/>
<dbReference type="EMBL" id="CP031148">
    <property type="protein sequence ID" value="AXG11802.1"/>
    <property type="molecule type" value="Genomic_DNA"/>
</dbReference>
<dbReference type="KEGG" id="haj:DU500_09500"/>